<evidence type="ECO:0000256" key="1">
    <source>
        <dbReference type="ARBA" id="ARBA00022821"/>
    </source>
</evidence>
<dbReference type="SUPFAM" id="SSF52058">
    <property type="entry name" value="L domain-like"/>
    <property type="match status" value="1"/>
</dbReference>
<feature type="region of interest" description="Disordered" evidence="2">
    <location>
        <begin position="498"/>
        <end position="519"/>
    </location>
</feature>
<dbReference type="EMBL" id="BPVZ01000185">
    <property type="protein sequence ID" value="GKV44754.1"/>
    <property type="molecule type" value="Genomic_DNA"/>
</dbReference>
<dbReference type="InterPro" id="IPR050905">
    <property type="entry name" value="Plant_NBS-LRR"/>
</dbReference>
<dbReference type="Proteomes" id="UP001054252">
    <property type="component" value="Unassembled WGS sequence"/>
</dbReference>
<gene>
    <name evidence="4" type="ORF">SLEP1_g51914</name>
</gene>
<evidence type="ECO:0000256" key="2">
    <source>
        <dbReference type="SAM" id="MobiDB-lite"/>
    </source>
</evidence>
<dbReference type="AlphaFoldDB" id="A0AAV5M6Y6"/>
<dbReference type="Gene3D" id="3.80.10.10">
    <property type="entry name" value="Ribonuclease Inhibitor"/>
    <property type="match status" value="2"/>
</dbReference>
<dbReference type="PANTHER" id="PTHR33463:SF212">
    <property type="entry name" value="AND NB-ARC DOMAINS-CONTAINING DISEASE RESISTANCE PROTEIN, PUTATIVE-RELATED"/>
    <property type="match status" value="1"/>
</dbReference>
<organism evidence="4 5">
    <name type="scientific">Rubroshorea leprosula</name>
    <dbReference type="NCBI Taxonomy" id="152421"/>
    <lineage>
        <taxon>Eukaryota</taxon>
        <taxon>Viridiplantae</taxon>
        <taxon>Streptophyta</taxon>
        <taxon>Embryophyta</taxon>
        <taxon>Tracheophyta</taxon>
        <taxon>Spermatophyta</taxon>
        <taxon>Magnoliopsida</taxon>
        <taxon>eudicotyledons</taxon>
        <taxon>Gunneridae</taxon>
        <taxon>Pentapetalae</taxon>
        <taxon>rosids</taxon>
        <taxon>malvids</taxon>
        <taxon>Malvales</taxon>
        <taxon>Dipterocarpaceae</taxon>
        <taxon>Rubroshorea</taxon>
    </lineage>
</organism>
<proteinExistence type="predicted"/>
<comment type="caution">
    <text evidence="4">The sequence shown here is derived from an EMBL/GenBank/DDBJ whole genome shotgun (WGS) entry which is preliminary data.</text>
</comment>
<name>A0AAV5M6Y6_9ROSI</name>
<reference evidence="4 5" key="1">
    <citation type="journal article" date="2021" name="Commun. Biol.">
        <title>The genome of Shorea leprosula (Dipterocarpaceae) highlights the ecological relevance of drought in aseasonal tropical rainforests.</title>
        <authorList>
            <person name="Ng K.K.S."/>
            <person name="Kobayashi M.J."/>
            <person name="Fawcett J.A."/>
            <person name="Hatakeyama M."/>
            <person name="Paape T."/>
            <person name="Ng C.H."/>
            <person name="Ang C.C."/>
            <person name="Tnah L.H."/>
            <person name="Lee C.T."/>
            <person name="Nishiyama T."/>
            <person name="Sese J."/>
            <person name="O'Brien M.J."/>
            <person name="Copetti D."/>
            <person name="Mohd Noor M.I."/>
            <person name="Ong R.C."/>
            <person name="Putra M."/>
            <person name="Sireger I.Z."/>
            <person name="Indrioko S."/>
            <person name="Kosugi Y."/>
            <person name="Izuno A."/>
            <person name="Isagi Y."/>
            <person name="Lee S.L."/>
            <person name="Shimizu K.K."/>
        </authorList>
    </citation>
    <scope>NUCLEOTIDE SEQUENCE [LARGE SCALE GENOMIC DNA]</scope>
    <source>
        <strain evidence="4">214</strain>
    </source>
</reference>
<feature type="domain" description="Disease resistance protein At4g27190-like leucine-rich repeats" evidence="3">
    <location>
        <begin position="106"/>
        <end position="186"/>
    </location>
</feature>
<protein>
    <recommendedName>
        <fullName evidence="3">Disease resistance protein At4g27190-like leucine-rich repeats domain-containing protein</fullName>
    </recommendedName>
</protein>
<evidence type="ECO:0000313" key="5">
    <source>
        <dbReference type="Proteomes" id="UP001054252"/>
    </source>
</evidence>
<accession>A0AAV5M6Y6</accession>
<keyword evidence="5" id="KW-1185">Reference proteome</keyword>
<dbReference type="InterPro" id="IPR032675">
    <property type="entry name" value="LRR_dom_sf"/>
</dbReference>
<dbReference type="InterPro" id="IPR057135">
    <property type="entry name" value="At4g27190-like_LRR"/>
</dbReference>
<dbReference type="Pfam" id="PF23247">
    <property type="entry name" value="LRR_RPS2"/>
    <property type="match status" value="2"/>
</dbReference>
<keyword evidence="1" id="KW-0611">Plant defense</keyword>
<evidence type="ECO:0000313" key="4">
    <source>
        <dbReference type="EMBL" id="GKV44754.1"/>
    </source>
</evidence>
<evidence type="ECO:0000259" key="3">
    <source>
        <dbReference type="Pfam" id="PF23247"/>
    </source>
</evidence>
<dbReference type="PANTHER" id="PTHR33463">
    <property type="entry name" value="NB-ARC DOMAIN-CONTAINING PROTEIN-RELATED"/>
    <property type="match status" value="1"/>
</dbReference>
<sequence>MVKAGMKLTEVPNENEWVRDLKKVLDLSETGIEALFDSISNLVNLSALRLRNCRLLEYLPSLAEHRALKKLDLNGAGIEVVPQGMEMLLPRLCVLGRVEGVAPPPRVFFNLKILSISGCSGMSKLIPLELLQALRNLEQIDVYGCRQMEEIIASSDSDSSLDKFTFLKLRELLLWNLPQLKSICSAKGVMGLFSSKGNYCSYGKAKGNGTDPQPVVIDFIDNNDLLSSTGNFSCQNSKAEENGNRPVIDFIDNNISVKVLNAVALLMGSTYMSGSGAASRSWRLDSNSAHKKDTRHMANFCVLDLSETGIEALFDSISNLVNLSALRLRNCRLLEYLPSLAEHRALKKLDLNGAGIEVVPQGMEMLLPRLCVLGRVEGVAPPPRVFFNLKILSISGCSGMSKLIPLELLQALRNLEQIDVYGCRQMEEIIASSDSDSSLDKFTFLKLRELLLWNLPQLKSICSAKGVMVCDSIEQIEIHKCWELKRIRLLLPALDNDQPSPPPRLTEIEIDDESKSGGN</sequence>
<feature type="domain" description="Disease resistance protein At4g27190-like leucine-rich repeats" evidence="3">
    <location>
        <begin position="384"/>
        <end position="487"/>
    </location>
</feature>